<keyword evidence="5" id="KW-0539">Nucleus</keyword>
<evidence type="ECO:0000259" key="8">
    <source>
        <dbReference type="PROSITE" id="PS50157"/>
    </source>
</evidence>
<dbReference type="InterPro" id="IPR036236">
    <property type="entry name" value="Znf_C2H2_sf"/>
</dbReference>
<sequence length="380" mass="43781">MSTHPSPFACPEPGCSQTYSNKSHLTRHLAKHQARTYPCPHCDTTFTRKDSLRKHIQLRHQDTELHRARAPAACVRCKGRKTRCDGAMPCSFCLQRGFRCKYEIRNAEKKGLPSGSLIPPNPSSDCGQWSRDVYHHVEVYFKHFHPTWPFLHKATFSPGRELPVLVQSVVMIGLWTSGEQHARDAAIEMYLKLRHSVKGQRAVWDISEAEGGYDGTPWPIGTYQGILLGVIFALMVNKHDRAHQIPNFNPEVLIALVKSCLKRGMFNHHKMLAQYDQPDPDPFTALYIWTGVEEAKRFALSLYQVWRIYRDDAMEGNDDEDLLPYSQLQFPMPTCDYMWDAESEADLVRRTKEECEKGNRPCEREKEWICDGPPCPYLFK</sequence>
<keyword evidence="1" id="KW-0479">Metal-binding</keyword>
<feature type="domain" description="C2H2-type" evidence="8">
    <location>
        <begin position="37"/>
        <end position="71"/>
    </location>
</feature>
<dbReference type="PANTHER" id="PTHR47660">
    <property type="entry name" value="TRANSCRIPTION FACTOR WITH C2H2 AND ZN(2)-CYS(6) DNA BINDING DOMAIN (EUROFUNG)-RELATED-RELATED"/>
    <property type="match status" value="1"/>
</dbReference>
<dbReference type="GO" id="GO:0008270">
    <property type="term" value="F:zinc ion binding"/>
    <property type="evidence" value="ECO:0007669"/>
    <property type="project" value="UniProtKB-KW"/>
</dbReference>
<dbReference type="SUPFAM" id="SSF57701">
    <property type="entry name" value="Zn2/Cys6 DNA-binding domain"/>
    <property type="match status" value="1"/>
</dbReference>
<organism evidence="9 10">
    <name type="scientific">Aplosporella prunicola CBS 121167</name>
    <dbReference type="NCBI Taxonomy" id="1176127"/>
    <lineage>
        <taxon>Eukaryota</taxon>
        <taxon>Fungi</taxon>
        <taxon>Dikarya</taxon>
        <taxon>Ascomycota</taxon>
        <taxon>Pezizomycotina</taxon>
        <taxon>Dothideomycetes</taxon>
        <taxon>Dothideomycetes incertae sedis</taxon>
        <taxon>Botryosphaeriales</taxon>
        <taxon>Aplosporellaceae</taxon>
        <taxon>Aplosporella</taxon>
    </lineage>
</organism>
<dbReference type="Gene3D" id="3.30.160.60">
    <property type="entry name" value="Classic Zinc Finger"/>
    <property type="match status" value="2"/>
</dbReference>
<dbReference type="PROSITE" id="PS50048">
    <property type="entry name" value="ZN2_CY6_FUNGAL_2"/>
    <property type="match status" value="1"/>
</dbReference>
<dbReference type="InterPro" id="IPR036864">
    <property type="entry name" value="Zn2-C6_fun-type_DNA-bd_sf"/>
</dbReference>
<proteinExistence type="predicted"/>
<evidence type="ECO:0000256" key="4">
    <source>
        <dbReference type="ARBA" id="ARBA00023163"/>
    </source>
</evidence>
<dbReference type="PROSITE" id="PS00028">
    <property type="entry name" value="ZINC_FINGER_C2H2_1"/>
    <property type="match status" value="2"/>
</dbReference>
<evidence type="ECO:0000313" key="10">
    <source>
        <dbReference type="Proteomes" id="UP000799438"/>
    </source>
</evidence>
<reference evidence="9" key="1">
    <citation type="journal article" date="2020" name="Stud. Mycol.">
        <title>101 Dothideomycetes genomes: a test case for predicting lifestyles and emergence of pathogens.</title>
        <authorList>
            <person name="Haridas S."/>
            <person name="Albert R."/>
            <person name="Binder M."/>
            <person name="Bloem J."/>
            <person name="Labutti K."/>
            <person name="Salamov A."/>
            <person name="Andreopoulos B."/>
            <person name="Baker S."/>
            <person name="Barry K."/>
            <person name="Bills G."/>
            <person name="Bluhm B."/>
            <person name="Cannon C."/>
            <person name="Castanera R."/>
            <person name="Culley D."/>
            <person name="Daum C."/>
            <person name="Ezra D."/>
            <person name="Gonzalez J."/>
            <person name="Henrissat B."/>
            <person name="Kuo A."/>
            <person name="Liang C."/>
            <person name="Lipzen A."/>
            <person name="Lutzoni F."/>
            <person name="Magnuson J."/>
            <person name="Mondo S."/>
            <person name="Nolan M."/>
            <person name="Ohm R."/>
            <person name="Pangilinan J."/>
            <person name="Park H.-J."/>
            <person name="Ramirez L."/>
            <person name="Alfaro M."/>
            <person name="Sun H."/>
            <person name="Tritt A."/>
            <person name="Yoshinaga Y."/>
            <person name="Zwiers L.-H."/>
            <person name="Turgeon B."/>
            <person name="Goodwin S."/>
            <person name="Spatafora J."/>
            <person name="Crous P."/>
            <person name="Grigoriev I."/>
        </authorList>
    </citation>
    <scope>NUCLEOTIDE SEQUENCE</scope>
    <source>
        <strain evidence="9">CBS 121167</strain>
    </source>
</reference>
<dbReference type="InterPro" id="IPR013087">
    <property type="entry name" value="Znf_C2H2_type"/>
</dbReference>
<dbReference type="Proteomes" id="UP000799438">
    <property type="component" value="Unassembled WGS sequence"/>
</dbReference>
<dbReference type="SMART" id="SM00355">
    <property type="entry name" value="ZnF_C2H2"/>
    <property type="match status" value="2"/>
</dbReference>
<feature type="domain" description="C2H2-type" evidence="8">
    <location>
        <begin position="8"/>
        <end position="37"/>
    </location>
</feature>
<dbReference type="GO" id="GO:0003677">
    <property type="term" value="F:DNA binding"/>
    <property type="evidence" value="ECO:0007669"/>
    <property type="project" value="InterPro"/>
</dbReference>
<keyword evidence="4" id="KW-0804">Transcription</keyword>
<protein>
    <recommendedName>
        <fullName evidence="11">C2H2-type domain-containing protein</fullName>
    </recommendedName>
</protein>
<evidence type="ECO:0000256" key="6">
    <source>
        <dbReference type="PROSITE-ProRule" id="PRU00042"/>
    </source>
</evidence>
<evidence type="ECO:0000256" key="1">
    <source>
        <dbReference type="ARBA" id="ARBA00022723"/>
    </source>
</evidence>
<dbReference type="AlphaFoldDB" id="A0A6A6AY07"/>
<keyword evidence="3" id="KW-0805">Transcription regulation</keyword>
<dbReference type="CDD" id="cd00067">
    <property type="entry name" value="GAL4"/>
    <property type="match status" value="1"/>
</dbReference>
<dbReference type="InterPro" id="IPR007219">
    <property type="entry name" value="XnlR_reg_dom"/>
</dbReference>
<keyword evidence="10" id="KW-1185">Reference proteome</keyword>
<dbReference type="PROSITE" id="PS00463">
    <property type="entry name" value="ZN2_CY6_FUNGAL_1"/>
    <property type="match status" value="1"/>
</dbReference>
<evidence type="ECO:0000259" key="7">
    <source>
        <dbReference type="PROSITE" id="PS50048"/>
    </source>
</evidence>
<evidence type="ECO:0000313" key="9">
    <source>
        <dbReference type="EMBL" id="KAF2136486.1"/>
    </source>
</evidence>
<dbReference type="CDD" id="cd12148">
    <property type="entry name" value="fungal_TF_MHR"/>
    <property type="match status" value="1"/>
</dbReference>
<dbReference type="InterPro" id="IPR001138">
    <property type="entry name" value="Zn2Cys6_DnaBD"/>
</dbReference>
<name>A0A6A6AY07_9PEZI</name>
<dbReference type="SMART" id="SM00066">
    <property type="entry name" value="GAL4"/>
    <property type="match status" value="1"/>
</dbReference>
<evidence type="ECO:0000256" key="2">
    <source>
        <dbReference type="ARBA" id="ARBA00022833"/>
    </source>
</evidence>
<dbReference type="SUPFAM" id="SSF57667">
    <property type="entry name" value="beta-beta-alpha zinc fingers"/>
    <property type="match status" value="1"/>
</dbReference>
<feature type="domain" description="Zn(2)-C6 fungal-type" evidence="7">
    <location>
        <begin position="73"/>
        <end position="102"/>
    </location>
</feature>
<dbReference type="PANTHER" id="PTHR47660:SF7">
    <property type="entry name" value="TRANSCRIPTION FACTOR WITH C2H2 AND ZN(2)-CYS(6) DNA BINDING DOMAIN (EUROFUNG)"/>
    <property type="match status" value="1"/>
</dbReference>
<dbReference type="GeneID" id="54295078"/>
<keyword evidence="6" id="KW-0863">Zinc-finger</keyword>
<evidence type="ECO:0008006" key="11">
    <source>
        <dbReference type="Google" id="ProtNLM"/>
    </source>
</evidence>
<dbReference type="Pfam" id="PF04082">
    <property type="entry name" value="Fungal_trans"/>
    <property type="match status" value="1"/>
</dbReference>
<dbReference type="Gene3D" id="4.10.240.10">
    <property type="entry name" value="Zn(2)-C6 fungal-type DNA-binding domain"/>
    <property type="match status" value="1"/>
</dbReference>
<dbReference type="OrthoDB" id="10261408at2759"/>
<dbReference type="GO" id="GO:0000981">
    <property type="term" value="F:DNA-binding transcription factor activity, RNA polymerase II-specific"/>
    <property type="evidence" value="ECO:0007669"/>
    <property type="project" value="InterPro"/>
</dbReference>
<dbReference type="Pfam" id="PF00096">
    <property type="entry name" value="zf-C2H2"/>
    <property type="match status" value="2"/>
</dbReference>
<dbReference type="RefSeq" id="XP_033392204.1">
    <property type="nucleotide sequence ID" value="XM_033537582.1"/>
</dbReference>
<dbReference type="Pfam" id="PF00172">
    <property type="entry name" value="Zn_clus"/>
    <property type="match status" value="1"/>
</dbReference>
<dbReference type="EMBL" id="ML995519">
    <property type="protein sequence ID" value="KAF2136486.1"/>
    <property type="molecule type" value="Genomic_DNA"/>
</dbReference>
<dbReference type="GO" id="GO:0006351">
    <property type="term" value="P:DNA-templated transcription"/>
    <property type="evidence" value="ECO:0007669"/>
    <property type="project" value="InterPro"/>
</dbReference>
<gene>
    <name evidence="9" type="ORF">K452DRAFT_237366</name>
</gene>
<accession>A0A6A6AY07</accession>
<evidence type="ECO:0000256" key="5">
    <source>
        <dbReference type="ARBA" id="ARBA00023242"/>
    </source>
</evidence>
<evidence type="ECO:0000256" key="3">
    <source>
        <dbReference type="ARBA" id="ARBA00023015"/>
    </source>
</evidence>
<dbReference type="PROSITE" id="PS50157">
    <property type="entry name" value="ZINC_FINGER_C2H2_2"/>
    <property type="match status" value="2"/>
</dbReference>
<keyword evidence="2" id="KW-0862">Zinc</keyword>